<evidence type="ECO:0000259" key="3">
    <source>
        <dbReference type="Pfam" id="PF13837"/>
    </source>
</evidence>
<feature type="compositionally biased region" description="Polar residues" evidence="1">
    <location>
        <begin position="267"/>
        <end position="282"/>
    </location>
</feature>
<dbReference type="EMBL" id="JABBWK010000177">
    <property type="protein sequence ID" value="KAG1888879.1"/>
    <property type="molecule type" value="Genomic_DNA"/>
</dbReference>
<name>A0AAD4DPS6_9AGAM</name>
<feature type="domain" description="Myb/SANT-like DNA-binding" evidence="3">
    <location>
        <begin position="48"/>
        <end position="123"/>
    </location>
</feature>
<feature type="region of interest" description="Disordered" evidence="1">
    <location>
        <begin position="267"/>
        <end position="307"/>
    </location>
</feature>
<feature type="region of interest" description="Disordered" evidence="1">
    <location>
        <begin position="171"/>
        <end position="254"/>
    </location>
</feature>
<keyword evidence="2" id="KW-0812">Transmembrane</keyword>
<gene>
    <name evidence="4" type="ORF">F5891DRAFT_1199162</name>
</gene>
<reference evidence="4" key="1">
    <citation type="journal article" date="2020" name="New Phytol.">
        <title>Comparative genomics reveals dynamic genome evolution in host specialist ectomycorrhizal fungi.</title>
        <authorList>
            <person name="Lofgren L.A."/>
            <person name="Nguyen N.H."/>
            <person name="Vilgalys R."/>
            <person name="Ruytinx J."/>
            <person name="Liao H.L."/>
            <person name="Branco S."/>
            <person name="Kuo A."/>
            <person name="LaButti K."/>
            <person name="Lipzen A."/>
            <person name="Andreopoulos W."/>
            <person name="Pangilinan J."/>
            <person name="Riley R."/>
            <person name="Hundley H."/>
            <person name="Na H."/>
            <person name="Barry K."/>
            <person name="Grigoriev I.V."/>
            <person name="Stajich J.E."/>
            <person name="Kennedy P.G."/>
        </authorList>
    </citation>
    <scope>NUCLEOTIDE SEQUENCE</scope>
    <source>
        <strain evidence="4">FC203</strain>
    </source>
</reference>
<evidence type="ECO:0000313" key="5">
    <source>
        <dbReference type="Proteomes" id="UP001195769"/>
    </source>
</evidence>
<accession>A0AAD4DPS6</accession>
<organism evidence="4 5">
    <name type="scientific">Suillus fuscotomentosus</name>
    <dbReference type="NCBI Taxonomy" id="1912939"/>
    <lineage>
        <taxon>Eukaryota</taxon>
        <taxon>Fungi</taxon>
        <taxon>Dikarya</taxon>
        <taxon>Basidiomycota</taxon>
        <taxon>Agaricomycotina</taxon>
        <taxon>Agaricomycetes</taxon>
        <taxon>Agaricomycetidae</taxon>
        <taxon>Boletales</taxon>
        <taxon>Suillineae</taxon>
        <taxon>Suillaceae</taxon>
        <taxon>Suillus</taxon>
    </lineage>
</organism>
<dbReference type="RefSeq" id="XP_041217198.1">
    <property type="nucleotide sequence ID" value="XM_041368720.1"/>
</dbReference>
<evidence type="ECO:0000256" key="2">
    <source>
        <dbReference type="SAM" id="Phobius"/>
    </source>
</evidence>
<dbReference type="GeneID" id="64663018"/>
<keyword evidence="5" id="KW-1185">Reference proteome</keyword>
<dbReference type="Pfam" id="PF13837">
    <property type="entry name" value="Myb_DNA-bind_4"/>
    <property type="match status" value="1"/>
</dbReference>
<evidence type="ECO:0000256" key="1">
    <source>
        <dbReference type="SAM" id="MobiDB-lite"/>
    </source>
</evidence>
<feature type="transmembrane region" description="Helical" evidence="2">
    <location>
        <begin position="21"/>
        <end position="41"/>
    </location>
</feature>
<feature type="compositionally biased region" description="Polar residues" evidence="1">
    <location>
        <begin position="291"/>
        <end position="307"/>
    </location>
</feature>
<feature type="compositionally biased region" description="Low complexity" evidence="1">
    <location>
        <begin position="183"/>
        <end position="217"/>
    </location>
</feature>
<keyword evidence="2" id="KW-1133">Transmembrane helix</keyword>
<dbReference type="Proteomes" id="UP001195769">
    <property type="component" value="Unassembled WGS sequence"/>
</dbReference>
<feature type="compositionally biased region" description="Polar residues" evidence="1">
    <location>
        <begin position="222"/>
        <end position="254"/>
    </location>
</feature>
<proteinExistence type="predicted"/>
<protein>
    <recommendedName>
        <fullName evidence="3">Myb/SANT-like DNA-binding domain-containing protein</fullName>
    </recommendedName>
</protein>
<keyword evidence="2" id="KW-0472">Membrane</keyword>
<dbReference type="InterPro" id="IPR044822">
    <property type="entry name" value="Myb_DNA-bind_4"/>
</dbReference>
<dbReference type="AlphaFoldDB" id="A0AAD4DPS6"/>
<comment type="caution">
    <text evidence="4">The sequence shown here is derived from an EMBL/GenBank/DDBJ whole genome shotgun (WGS) entry which is preliminary data.</text>
</comment>
<sequence>MESCYRINNLKGVHLNHRKHILTSVVSLTALAAHYTTVLMAQEKEKAFWTKSEVTALVDYLHEHRSERAEGGNFKMVTFNGAARDIAPKKTPGPQKTGKMCQTKWTSLKQIYNAIDKYCKQSGINQWHPEYGANIQGEAAAAVFDVYVQQKEILPVGGARGAAAFRATDVPAPSIDDEPGVDAPGAQAPGSASSMSAITGTSGGSTSSMSAAAGTSGDVIMSGTNTIASLPPSSAATRPTISTTSSTGKRSHNATSMFHDDAATFASTVPSSTSELPQQSEARASKKQKSRATQSRADSGQSAMMTSTARAAKITPAAAVMGMQGSINRLTDVIEKGMVTDAERLEKQRHTALHILNGEDTDYYPLQERVIVMHMFADDPAVTDIYLQNDDKDTRYAFIQHMIQYRFQKVPQAPQVPYVRPQL</sequence>
<evidence type="ECO:0000313" key="4">
    <source>
        <dbReference type="EMBL" id="KAG1888879.1"/>
    </source>
</evidence>